<gene>
    <name evidence="3" type="ORF">EZMO1_2001</name>
</gene>
<dbReference type="PATRIC" id="fig|570277.3.peg.2146"/>
<feature type="domain" description="OmpA-like" evidence="2">
    <location>
        <begin position="1"/>
        <end position="99"/>
    </location>
</feature>
<dbReference type="Gene3D" id="3.30.1330.60">
    <property type="entry name" value="OmpA-like domain"/>
    <property type="match status" value="1"/>
</dbReference>
<dbReference type="AlphaFoldDB" id="A0A142BBJ7"/>
<dbReference type="RefSeq" id="WP_201772138.1">
    <property type="nucleotide sequence ID" value="NZ_CP013251.1"/>
</dbReference>
<organism evidence="3 4">
    <name type="scientific">Endozoicomonas montiporae CL-33</name>
    <dbReference type="NCBI Taxonomy" id="570277"/>
    <lineage>
        <taxon>Bacteria</taxon>
        <taxon>Pseudomonadati</taxon>
        <taxon>Pseudomonadota</taxon>
        <taxon>Gammaproteobacteria</taxon>
        <taxon>Oceanospirillales</taxon>
        <taxon>Endozoicomonadaceae</taxon>
        <taxon>Endozoicomonas</taxon>
    </lineage>
</organism>
<evidence type="ECO:0000259" key="2">
    <source>
        <dbReference type="PROSITE" id="PS51123"/>
    </source>
</evidence>
<name>A0A142BBJ7_9GAMM</name>
<dbReference type="EMBL" id="CP013251">
    <property type="protein sequence ID" value="AMO56123.1"/>
    <property type="molecule type" value="Genomic_DNA"/>
</dbReference>
<evidence type="ECO:0000256" key="1">
    <source>
        <dbReference type="PROSITE-ProRule" id="PRU00473"/>
    </source>
</evidence>
<sequence length="109" mass="12630">MNSFHGVLEEIRIEGHTSSIWVGASEEDAYFFNMKLSQDRTNAVLTYVHFTEDDSDMRKWIRKNVAAAGYSSSRLILTKDGLEDRERSRRVDFKVVTNAETQIRKILTE</sequence>
<dbReference type="KEGG" id="emp:EZMO1_2001"/>
<dbReference type="InterPro" id="IPR036737">
    <property type="entry name" value="OmpA-like_sf"/>
</dbReference>
<dbReference type="InterPro" id="IPR006665">
    <property type="entry name" value="OmpA-like"/>
</dbReference>
<proteinExistence type="predicted"/>
<keyword evidence="1" id="KW-0472">Membrane</keyword>
<evidence type="ECO:0000313" key="4">
    <source>
        <dbReference type="Proteomes" id="UP000071065"/>
    </source>
</evidence>
<dbReference type="PROSITE" id="PS51123">
    <property type="entry name" value="OMPA_2"/>
    <property type="match status" value="1"/>
</dbReference>
<protein>
    <recommendedName>
        <fullName evidence="2">OmpA-like domain-containing protein</fullName>
    </recommendedName>
</protein>
<dbReference type="GO" id="GO:0016020">
    <property type="term" value="C:membrane"/>
    <property type="evidence" value="ECO:0007669"/>
    <property type="project" value="UniProtKB-UniRule"/>
</dbReference>
<accession>A0A142BBJ7</accession>
<reference evidence="3 4" key="1">
    <citation type="journal article" date="2016" name="Front. Microbiol.">
        <title>Genomic Insight into the Host-Endosymbiont Relationship of Endozoicomonas montiporae CL-33(T) with its Coral Host.</title>
        <authorList>
            <person name="Ding J.-Y."/>
            <person name="Shiu J.-H."/>
            <person name="Chen W.-M."/>
            <person name="Chiang Y.-R."/>
            <person name="Tang S.-L."/>
        </authorList>
    </citation>
    <scope>NUCLEOTIDE SEQUENCE [LARGE SCALE GENOMIC DNA]</scope>
    <source>
        <strain evidence="3 4">CL-33</strain>
    </source>
</reference>
<dbReference type="SUPFAM" id="SSF103088">
    <property type="entry name" value="OmpA-like"/>
    <property type="match status" value="1"/>
</dbReference>
<evidence type="ECO:0000313" key="3">
    <source>
        <dbReference type="EMBL" id="AMO56123.1"/>
    </source>
</evidence>
<dbReference type="STRING" id="570277.EZMO1_2001"/>
<dbReference type="Proteomes" id="UP000071065">
    <property type="component" value="Chromosome"/>
</dbReference>